<evidence type="ECO:0000313" key="10">
    <source>
        <dbReference type="EMBL" id="ORZ08994.1"/>
    </source>
</evidence>
<dbReference type="SMART" id="SM00397">
    <property type="entry name" value="t_SNARE"/>
    <property type="match status" value="1"/>
</dbReference>
<dbReference type="FunFam" id="1.20.58.70:FF:000008">
    <property type="entry name" value="Syntaxin family protein"/>
    <property type="match status" value="1"/>
</dbReference>
<gene>
    <name evidence="10" type="ORF">BCR42DRAFT_382245</name>
</gene>
<dbReference type="GO" id="GO:0005484">
    <property type="term" value="F:SNAP receptor activity"/>
    <property type="evidence" value="ECO:0007669"/>
    <property type="project" value="TreeGrafter"/>
</dbReference>
<evidence type="ECO:0000256" key="3">
    <source>
        <dbReference type="ARBA" id="ARBA00022692"/>
    </source>
</evidence>
<evidence type="ECO:0000256" key="4">
    <source>
        <dbReference type="ARBA" id="ARBA00022989"/>
    </source>
</evidence>
<dbReference type="OrthoDB" id="10255013at2759"/>
<dbReference type="AlphaFoldDB" id="A0A1X2I5S5"/>
<dbReference type="GO" id="GO:0006906">
    <property type="term" value="P:vesicle fusion"/>
    <property type="evidence" value="ECO:0007669"/>
    <property type="project" value="TreeGrafter"/>
</dbReference>
<dbReference type="GO" id="GO:0000149">
    <property type="term" value="F:SNARE binding"/>
    <property type="evidence" value="ECO:0007669"/>
    <property type="project" value="TreeGrafter"/>
</dbReference>
<comment type="subcellular location">
    <subcellularLocation>
        <location evidence="1">Membrane</location>
        <topology evidence="1">Single-pass type IV membrane protein</topology>
    </subcellularLocation>
</comment>
<evidence type="ECO:0000256" key="5">
    <source>
        <dbReference type="ARBA" id="ARBA00023054"/>
    </source>
</evidence>
<dbReference type="EMBL" id="MCGE01000029">
    <property type="protein sequence ID" value="ORZ08994.1"/>
    <property type="molecule type" value="Genomic_DNA"/>
</dbReference>
<evidence type="ECO:0000256" key="2">
    <source>
        <dbReference type="ARBA" id="ARBA00009063"/>
    </source>
</evidence>
<proteinExistence type="inferred from homology"/>
<keyword evidence="3 8" id="KW-0812">Transmembrane</keyword>
<keyword evidence="11" id="KW-1185">Reference proteome</keyword>
<dbReference type="STRING" id="90262.A0A1X2I5S5"/>
<dbReference type="InterPro" id="IPR045242">
    <property type="entry name" value="Syntaxin"/>
</dbReference>
<dbReference type="Pfam" id="PF00804">
    <property type="entry name" value="Syntaxin"/>
    <property type="match status" value="1"/>
</dbReference>
<dbReference type="Pfam" id="PF05739">
    <property type="entry name" value="SNARE"/>
    <property type="match status" value="1"/>
</dbReference>
<evidence type="ECO:0000313" key="11">
    <source>
        <dbReference type="Proteomes" id="UP000193560"/>
    </source>
</evidence>
<dbReference type="InterPro" id="IPR000727">
    <property type="entry name" value="T_SNARE_dom"/>
</dbReference>
<dbReference type="PANTHER" id="PTHR19957">
    <property type="entry name" value="SYNTAXIN"/>
    <property type="match status" value="1"/>
</dbReference>
<dbReference type="PANTHER" id="PTHR19957:SF307">
    <property type="entry name" value="PROTEIN SSO1-RELATED"/>
    <property type="match status" value="1"/>
</dbReference>
<keyword evidence="5 7" id="KW-0175">Coiled coil</keyword>
<evidence type="ECO:0000256" key="6">
    <source>
        <dbReference type="ARBA" id="ARBA00023136"/>
    </source>
</evidence>
<evidence type="ECO:0000256" key="1">
    <source>
        <dbReference type="ARBA" id="ARBA00004211"/>
    </source>
</evidence>
<evidence type="ECO:0000256" key="7">
    <source>
        <dbReference type="SAM" id="Coils"/>
    </source>
</evidence>
<dbReference type="GO" id="GO:0031201">
    <property type="term" value="C:SNARE complex"/>
    <property type="evidence" value="ECO:0007669"/>
    <property type="project" value="TreeGrafter"/>
</dbReference>
<comment type="caution">
    <text evidence="10">The sequence shown here is derived from an EMBL/GenBank/DDBJ whole genome shotgun (WGS) entry which is preliminary data.</text>
</comment>
<dbReference type="PROSITE" id="PS50192">
    <property type="entry name" value="T_SNARE"/>
    <property type="match status" value="1"/>
</dbReference>
<keyword evidence="4 8" id="KW-1133">Transmembrane helix</keyword>
<dbReference type="GO" id="GO:0048278">
    <property type="term" value="P:vesicle docking"/>
    <property type="evidence" value="ECO:0007669"/>
    <property type="project" value="TreeGrafter"/>
</dbReference>
<dbReference type="Proteomes" id="UP000193560">
    <property type="component" value="Unassembled WGS sequence"/>
</dbReference>
<keyword evidence="6 8" id="KW-0472">Membrane</keyword>
<evidence type="ECO:0000256" key="8">
    <source>
        <dbReference type="SAM" id="Phobius"/>
    </source>
</evidence>
<dbReference type="Gene3D" id="1.20.58.70">
    <property type="match status" value="1"/>
</dbReference>
<evidence type="ECO:0000259" key="9">
    <source>
        <dbReference type="PROSITE" id="PS50192"/>
    </source>
</evidence>
<dbReference type="SUPFAM" id="SSF47661">
    <property type="entry name" value="t-snare proteins"/>
    <property type="match status" value="1"/>
</dbReference>
<dbReference type="CDD" id="cd00179">
    <property type="entry name" value="SynN"/>
    <property type="match status" value="1"/>
</dbReference>
<dbReference type="GO" id="GO:0006886">
    <property type="term" value="P:intracellular protein transport"/>
    <property type="evidence" value="ECO:0007669"/>
    <property type="project" value="TreeGrafter"/>
</dbReference>
<feature type="domain" description="T-SNARE coiled-coil homology" evidence="9">
    <location>
        <begin position="165"/>
        <end position="227"/>
    </location>
</feature>
<protein>
    <submittedName>
        <fullName evidence="10">t-SNARE</fullName>
    </submittedName>
</protein>
<sequence length="270" mass="31285">MSAFFEEIDYLKADIATVGNNIQEIQSLHESALTATNGSQSRNYASQLTTLKEETQKRNDDIKNRIKAMEGVNGNFPSTTSDGQIRHTQTNALRKRFLSTIQEYQDMERMYDQRYRQRMERQIRIVKPEATPKQIEEMIDSDQSSQVFTQSLMQAGRTGQAKAVLNEVQDRHQDIKRIEKTILELHQLFMDMSMLVEQQGQTLNQVEHHAEDTAGNMEQGNQFISRAIKSARATRRKKWWCLCICIILCVVIAILVWWFGFNHVVSQENP</sequence>
<feature type="coiled-coil region" evidence="7">
    <location>
        <begin position="45"/>
        <end position="72"/>
    </location>
</feature>
<dbReference type="GO" id="GO:0006887">
    <property type="term" value="P:exocytosis"/>
    <property type="evidence" value="ECO:0007669"/>
    <property type="project" value="TreeGrafter"/>
</dbReference>
<dbReference type="SMART" id="SM00503">
    <property type="entry name" value="SynN"/>
    <property type="match status" value="1"/>
</dbReference>
<reference evidence="10 11" key="1">
    <citation type="submission" date="2016-07" db="EMBL/GenBank/DDBJ databases">
        <title>Pervasive Adenine N6-methylation of Active Genes in Fungi.</title>
        <authorList>
            <consortium name="DOE Joint Genome Institute"/>
            <person name="Mondo S.J."/>
            <person name="Dannebaum R.O."/>
            <person name="Kuo R.C."/>
            <person name="Labutti K."/>
            <person name="Haridas S."/>
            <person name="Kuo A."/>
            <person name="Salamov A."/>
            <person name="Ahrendt S.R."/>
            <person name="Lipzen A."/>
            <person name="Sullivan W."/>
            <person name="Andreopoulos W.B."/>
            <person name="Clum A."/>
            <person name="Lindquist E."/>
            <person name="Daum C."/>
            <person name="Ramamoorthy G.K."/>
            <person name="Gryganskyi A."/>
            <person name="Culley D."/>
            <person name="Magnuson J.K."/>
            <person name="James T.Y."/>
            <person name="O'Malley M.A."/>
            <person name="Stajich J.E."/>
            <person name="Spatafora J.W."/>
            <person name="Visel A."/>
            <person name="Grigoriev I.V."/>
        </authorList>
    </citation>
    <scope>NUCLEOTIDE SEQUENCE [LARGE SCALE GENOMIC DNA]</scope>
    <source>
        <strain evidence="10 11">NRRL 1336</strain>
    </source>
</reference>
<organism evidence="10 11">
    <name type="scientific">Absidia repens</name>
    <dbReference type="NCBI Taxonomy" id="90262"/>
    <lineage>
        <taxon>Eukaryota</taxon>
        <taxon>Fungi</taxon>
        <taxon>Fungi incertae sedis</taxon>
        <taxon>Mucoromycota</taxon>
        <taxon>Mucoromycotina</taxon>
        <taxon>Mucoromycetes</taxon>
        <taxon>Mucorales</taxon>
        <taxon>Cunninghamellaceae</taxon>
        <taxon>Absidia</taxon>
    </lineage>
</organism>
<dbReference type="GO" id="GO:0005886">
    <property type="term" value="C:plasma membrane"/>
    <property type="evidence" value="ECO:0007669"/>
    <property type="project" value="TreeGrafter"/>
</dbReference>
<dbReference type="InterPro" id="IPR010989">
    <property type="entry name" value="SNARE"/>
</dbReference>
<dbReference type="CDD" id="cd15848">
    <property type="entry name" value="SNARE_syntaxin1-like"/>
    <property type="match status" value="1"/>
</dbReference>
<dbReference type="InterPro" id="IPR006011">
    <property type="entry name" value="Syntaxin_N"/>
</dbReference>
<feature type="transmembrane region" description="Helical" evidence="8">
    <location>
        <begin position="239"/>
        <end position="260"/>
    </location>
</feature>
<dbReference type="GO" id="GO:0012505">
    <property type="term" value="C:endomembrane system"/>
    <property type="evidence" value="ECO:0007669"/>
    <property type="project" value="TreeGrafter"/>
</dbReference>
<accession>A0A1X2I5S5</accession>
<name>A0A1X2I5S5_9FUNG</name>
<comment type="similarity">
    <text evidence="2">Belongs to the syntaxin family.</text>
</comment>